<name>A0A073AWY7_9PSEU</name>
<comment type="caution">
    <text evidence="2">The sequence shown here is derived from an EMBL/GenBank/DDBJ whole genome shotgun (WGS) entry which is preliminary data.</text>
</comment>
<keyword evidence="3" id="KW-1185">Reference proteome</keyword>
<dbReference type="SUPFAM" id="SSF47413">
    <property type="entry name" value="lambda repressor-like DNA-binding domains"/>
    <property type="match status" value="1"/>
</dbReference>
<sequence>MAGSGPTISRLQLGMELQQLRERAGKDREEVAARLGWYPGKVSKVEQGTATVSATEIDALVSFLDADPATAERIRRLGTEARKRGSYGKVSDWARTYVGMEAGASEIDIFAEELIPGLLQTEDYAREIAKASVLAKEPDIDQLVKSRVERRNKLYSDNPPLLSIVLGEAELRRLVGGPAVMRQQLELLREVADLHNVTLQVLPFSSGAHASLGTSFTILTLRTQRLRTVYIEDITNADYLDRQHHVESYTLVLDRLCKAALGMNESAALLDRVISELSNGR</sequence>
<dbReference type="GO" id="GO:0003677">
    <property type="term" value="F:DNA binding"/>
    <property type="evidence" value="ECO:0007669"/>
    <property type="project" value="InterPro"/>
</dbReference>
<dbReference type="PROSITE" id="PS50943">
    <property type="entry name" value="HTH_CROC1"/>
    <property type="match status" value="1"/>
</dbReference>
<reference evidence="2 3" key="1">
    <citation type="submission" date="2014-06" db="EMBL/GenBank/DDBJ databases">
        <title>Saccharopolyspora rectivirgula DSM-43113 Genome sequencing.</title>
        <authorList>
            <person name="Barrera C."/>
            <person name="Millon L."/>
            <person name="Rognon B."/>
            <person name="Zaugg C."/>
            <person name="Monod M."/>
        </authorList>
    </citation>
    <scope>NUCLEOTIDE SEQUENCE [LARGE SCALE GENOMIC DNA]</scope>
    <source>
        <strain evidence="2 3">DSM 43113</strain>
    </source>
</reference>
<dbReference type="InterPro" id="IPR043917">
    <property type="entry name" value="DUF5753"/>
</dbReference>
<dbReference type="SMART" id="SM00530">
    <property type="entry name" value="HTH_XRE"/>
    <property type="match status" value="1"/>
</dbReference>
<dbReference type="Pfam" id="PF19054">
    <property type="entry name" value="DUF5753"/>
    <property type="match status" value="1"/>
</dbReference>
<dbReference type="Gene3D" id="1.10.260.40">
    <property type="entry name" value="lambda repressor-like DNA-binding domains"/>
    <property type="match status" value="1"/>
</dbReference>
<dbReference type="CDD" id="cd00093">
    <property type="entry name" value="HTH_XRE"/>
    <property type="match status" value="1"/>
</dbReference>
<proteinExistence type="predicted"/>
<organism evidence="2 3">
    <name type="scientific">Saccharopolyspora rectivirgula</name>
    <dbReference type="NCBI Taxonomy" id="28042"/>
    <lineage>
        <taxon>Bacteria</taxon>
        <taxon>Bacillati</taxon>
        <taxon>Actinomycetota</taxon>
        <taxon>Actinomycetes</taxon>
        <taxon>Pseudonocardiales</taxon>
        <taxon>Pseudonocardiaceae</taxon>
        <taxon>Saccharopolyspora</taxon>
    </lineage>
</organism>
<dbReference type="InterPro" id="IPR010982">
    <property type="entry name" value="Lambda_DNA-bd_dom_sf"/>
</dbReference>
<dbReference type="eggNOG" id="COG1396">
    <property type="taxonomic scope" value="Bacteria"/>
</dbReference>
<protein>
    <recommendedName>
        <fullName evidence="1">HTH cro/C1-type domain-containing protein</fullName>
    </recommendedName>
</protein>
<dbReference type="STRING" id="28042.GU90_14640"/>
<evidence type="ECO:0000313" key="2">
    <source>
        <dbReference type="EMBL" id="KEI43572.1"/>
    </source>
</evidence>
<dbReference type="OrthoDB" id="4285266at2"/>
<feature type="domain" description="HTH cro/C1-type" evidence="1">
    <location>
        <begin position="17"/>
        <end position="71"/>
    </location>
</feature>
<evidence type="ECO:0000313" key="3">
    <source>
        <dbReference type="Proteomes" id="UP000031419"/>
    </source>
</evidence>
<dbReference type="Pfam" id="PF13560">
    <property type="entry name" value="HTH_31"/>
    <property type="match status" value="1"/>
</dbReference>
<dbReference type="Proteomes" id="UP000031419">
    <property type="component" value="Unassembled WGS sequence"/>
</dbReference>
<evidence type="ECO:0000259" key="1">
    <source>
        <dbReference type="PROSITE" id="PS50943"/>
    </source>
</evidence>
<dbReference type="EMBL" id="JNVU01000037">
    <property type="protein sequence ID" value="KEI43572.1"/>
    <property type="molecule type" value="Genomic_DNA"/>
</dbReference>
<dbReference type="AlphaFoldDB" id="A0A073AWY7"/>
<dbReference type="RefSeq" id="WP_029722374.1">
    <property type="nucleotide sequence ID" value="NZ_JNVU01000037.1"/>
</dbReference>
<gene>
    <name evidence="2" type="ORF">GU90_14640</name>
</gene>
<dbReference type="InterPro" id="IPR001387">
    <property type="entry name" value="Cro/C1-type_HTH"/>
</dbReference>
<accession>A0A073AWY7</accession>